<dbReference type="SUPFAM" id="SSF81653">
    <property type="entry name" value="Calcium ATPase, transduction domain A"/>
    <property type="match status" value="1"/>
</dbReference>
<dbReference type="PANTHER" id="PTHR43520">
    <property type="entry name" value="ATP7, ISOFORM B"/>
    <property type="match status" value="1"/>
</dbReference>
<keyword evidence="7" id="KW-1278">Translocase</keyword>
<dbReference type="Gene3D" id="3.30.70.100">
    <property type="match status" value="1"/>
</dbReference>
<evidence type="ECO:0000256" key="2">
    <source>
        <dbReference type="ARBA" id="ARBA00006024"/>
    </source>
</evidence>
<dbReference type="InterPro" id="IPR018303">
    <property type="entry name" value="ATPase_P-typ_P_site"/>
</dbReference>
<dbReference type="InterPro" id="IPR027256">
    <property type="entry name" value="P-typ_ATPase_IB"/>
</dbReference>
<dbReference type="PROSITE" id="PS00154">
    <property type="entry name" value="ATPASE_E1_E2"/>
    <property type="match status" value="1"/>
</dbReference>
<evidence type="ECO:0000256" key="7">
    <source>
        <dbReference type="ARBA" id="ARBA00022967"/>
    </source>
</evidence>
<dbReference type="InterPro" id="IPR044492">
    <property type="entry name" value="P_typ_ATPase_HD_dom"/>
</dbReference>
<feature type="transmembrane region" description="Helical" evidence="10">
    <location>
        <begin position="377"/>
        <end position="398"/>
    </location>
</feature>
<dbReference type="InterPro" id="IPR023214">
    <property type="entry name" value="HAD_sf"/>
</dbReference>
<evidence type="ECO:0000256" key="3">
    <source>
        <dbReference type="ARBA" id="ARBA00022692"/>
    </source>
</evidence>
<comment type="caution">
    <text evidence="12">The sequence shown here is derived from an EMBL/GenBank/DDBJ whole genome shotgun (WGS) entry which is preliminary data.</text>
</comment>
<dbReference type="SFLD" id="SFLDG00002">
    <property type="entry name" value="C1.7:_P-type_atpase_like"/>
    <property type="match status" value="1"/>
</dbReference>
<evidence type="ECO:0000313" key="13">
    <source>
        <dbReference type="Proteomes" id="UP000632454"/>
    </source>
</evidence>
<dbReference type="InterPro" id="IPR059000">
    <property type="entry name" value="ATPase_P-type_domA"/>
</dbReference>
<gene>
    <name evidence="12" type="ORF">GCM10007298_12820</name>
</gene>
<dbReference type="SFLD" id="SFLDF00027">
    <property type="entry name" value="p-type_atpase"/>
    <property type="match status" value="1"/>
</dbReference>
<protein>
    <submittedName>
        <fullName evidence="12">Carbonate dehydratase</fullName>
    </submittedName>
</protein>
<evidence type="ECO:0000256" key="6">
    <source>
        <dbReference type="ARBA" id="ARBA00022840"/>
    </source>
</evidence>
<dbReference type="InterPro" id="IPR036163">
    <property type="entry name" value="HMA_dom_sf"/>
</dbReference>
<evidence type="ECO:0000256" key="9">
    <source>
        <dbReference type="ARBA" id="ARBA00023136"/>
    </source>
</evidence>
<dbReference type="CDD" id="cd02094">
    <property type="entry name" value="P-type_ATPase_Cu-like"/>
    <property type="match status" value="1"/>
</dbReference>
<evidence type="ECO:0000259" key="11">
    <source>
        <dbReference type="PROSITE" id="PS50846"/>
    </source>
</evidence>
<keyword evidence="5 10" id="KW-0547">Nucleotide-binding</keyword>
<dbReference type="CDD" id="cd00371">
    <property type="entry name" value="HMA"/>
    <property type="match status" value="1"/>
</dbReference>
<evidence type="ECO:0000256" key="1">
    <source>
        <dbReference type="ARBA" id="ARBA00004651"/>
    </source>
</evidence>
<evidence type="ECO:0000256" key="4">
    <source>
        <dbReference type="ARBA" id="ARBA00022723"/>
    </source>
</evidence>
<feature type="transmembrane region" description="Helical" evidence="10">
    <location>
        <begin position="89"/>
        <end position="106"/>
    </location>
</feature>
<dbReference type="InterPro" id="IPR036412">
    <property type="entry name" value="HAD-like_sf"/>
</dbReference>
<evidence type="ECO:0000256" key="8">
    <source>
        <dbReference type="ARBA" id="ARBA00022989"/>
    </source>
</evidence>
<keyword evidence="8 10" id="KW-1133">Transmembrane helix</keyword>
<dbReference type="EMBL" id="BMCS01000001">
    <property type="protein sequence ID" value="GGF18216.1"/>
    <property type="molecule type" value="Genomic_DNA"/>
</dbReference>
<dbReference type="PRINTS" id="PR00119">
    <property type="entry name" value="CATATPASE"/>
</dbReference>
<dbReference type="PROSITE" id="PS01047">
    <property type="entry name" value="HMA_1"/>
    <property type="match status" value="1"/>
</dbReference>
<keyword evidence="6 10" id="KW-0067">ATP-binding</keyword>
<keyword evidence="4 10" id="KW-0479">Metal-binding</keyword>
<dbReference type="SUPFAM" id="SSF56784">
    <property type="entry name" value="HAD-like"/>
    <property type="match status" value="1"/>
</dbReference>
<dbReference type="Gene3D" id="3.40.50.1000">
    <property type="entry name" value="HAD superfamily/HAD-like"/>
    <property type="match status" value="1"/>
</dbReference>
<keyword evidence="9 10" id="KW-0472">Membrane</keyword>
<dbReference type="Pfam" id="PF00702">
    <property type="entry name" value="Hydrolase"/>
    <property type="match status" value="1"/>
</dbReference>
<comment type="subcellular location">
    <subcellularLocation>
        <location evidence="1">Cell membrane</location>
        <topology evidence="1">Multi-pass membrane protein</topology>
    </subcellularLocation>
</comment>
<feature type="domain" description="HMA" evidence="11">
    <location>
        <begin position="2"/>
        <end position="66"/>
    </location>
</feature>
<dbReference type="NCBIfam" id="TIGR01494">
    <property type="entry name" value="ATPase_P-type"/>
    <property type="match status" value="1"/>
</dbReference>
<keyword evidence="3 10" id="KW-0812">Transmembrane</keyword>
<dbReference type="InterPro" id="IPR006121">
    <property type="entry name" value="HMA_dom"/>
</dbReference>
<dbReference type="Proteomes" id="UP000632454">
    <property type="component" value="Unassembled WGS sequence"/>
</dbReference>
<dbReference type="SUPFAM" id="SSF55008">
    <property type="entry name" value="HMA, heavy metal-associated domain"/>
    <property type="match status" value="1"/>
</dbReference>
<dbReference type="InterPro" id="IPR017969">
    <property type="entry name" value="Heavy-metal-associated_CS"/>
</dbReference>
<organism evidence="12 13">
    <name type="scientific">Williamsia phyllosphaerae</name>
    <dbReference type="NCBI Taxonomy" id="885042"/>
    <lineage>
        <taxon>Bacteria</taxon>
        <taxon>Bacillati</taxon>
        <taxon>Actinomycetota</taxon>
        <taxon>Actinomycetes</taxon>
        <taxon>Mycobacteriales</taxon>
        <taxon>Nocardiaceae</taxon>
        <taxon>Williamsia</taxon>
    </lineage>
</organism>
<feature type="transmembrane region" description="Helical" evidence="10">
    <location>
        <begin position="349"/>
        <end position="371"/>
    </location>
</feature>
<dbReference type="RefSeq" id="WP_268237456.1">
    <property type="nucleotide sequence ID" value="NZ_BMCS01000001.1"/>
</dbReference>
<feature type="transmembrane region" description="Helical" evidence="10">
    <location>
        <begin position="150"/>
        <end position="173"/>
    </location>
</feature>
<dbReference type="Gene3D" id="3.40.1110.10">
    <property type="entry name" value="Calcium-transporting ATPase, cytoplasmic domain N"/>
    <property type="match status" value="1"/>
</dbReference>
<evidence type="ECO:0000313" key="12">
    <source>
        <dbReference type="EMBL" id="GGF18216.1"/>
    </source>
</evidence>
<accession>A0ABQ1UHK0</accession>
<dbReference type="SFLD" id="SFLDS00003">
    <property type="entry name" value="Haloacid_Dehalogenase"/>
    <property type="match status" value="1"/>
</dbReference>
<keyword evidence="13" id="KW-1185">Reference proteome</keyword>
<feature type="transmembrane region" description="Helical" evidence="10">
    <location>
        <begin position="714"/>
        <end position="732"/>
    </location>
</feature>
<dbReference type="Pfam" id="PF00403">
    <property type="entry name" value="HMA"/>
    <property type="match status" value="1"/>
</dbReference>
<proteinExistence type="inferred from homology"/>
<feature type="transmembrane region" description="Helical" evidence="10">
    <location>
        <begin position="688"/>
        <end position="708"/>
    </location>
</feature>
<dbReference type="Gene3D" id="2.70.150.10">
    <property type="entry name" value="Calcium-transporting ATPase, cytoplasmic transduction domain A"/>
    <property type="match status" value="1"/>
</dbReference>
<dbReference type="PANTHER" id="PTHR43520:SF8">
    <property type="entry name" value="P-TYPE CU(+) TRANSPORTER"/>
    <property type="match status" value="1"/>
</dbReference>
<reference evidence="13" key="1">
    <citation type="journal article" date="2019" name="Int. J. Syst. Evol. Microbiol.">
        <title>The Global Catalogue of Microorganisms (GCM) 10K type strain sequencing project: providing services to taxonomists for standard genome sequencing and annotation.</title>
        <authorList>
            <consortium name="The Broad Institute Genomics Platform"/>
            <consortium name="The Broad Institute Genome Sequencing Center for Infectious Disease"/>
            <person name="Wu L."/>
            <person name="Ma J."/>
        </authorList>
    </citation>
    <scope>NUCLEOTIDE SEQUENCE [LARGE SCALE GENOMIC DNA]</scope>
    <source>
        <strain evidence="13">CCM 7855</strain>
    </source>
</reference>
<dbReference type="SUPFAM" id="SSF81665">
    <property type="entry name" value="Calcium ATPase, transmembrane domain M"/>
    <property type="match status" value="1"/>
</dbReference>
<feature type="transmembrane region" description="Helical" evidence="10">
    <location>
        <begin position="112"/>
        <end position="130"/>
    </location>
</feature>
<evidence type="ECO:0000256" key="10">
    <source>
        <dbReference type="RuleBase" id="RU362081"/>
    </source>
</evidence>
<dbReference type="PRINTS" id="PR00943">
    <property type="entry name" value="CUATPASE"/>
</dbReference>
<dbReference type="NCBIfam" id="TIGR01525">
    <property type="entry name" value="ATPase-IB_hvy"/>
    <property type="match status" value="1"/>
</dbReference>
<dbReference type="Pfam" id="PF00122">
    <property type="entry name" value="E1-E2_ATPase"/>
    <property type="match status" value="1"/>
</dbReference>
<feature type="transmembrane region" description="Helical" evidence="10">
    <location>
        <begin position="193"/>
        <end position="211"/>
    </location>
</feature>
<name>A0ABQ1UHK0_9NOCA</name>
<dbReference type="InterPro" id="IPR008250">
    <property type="entry name" value="ATPase_P-typ_transduc_dom_A_sf"/>
</dbReference>
<dbReference type="InterPro" id="IPR023299">
    <property type="entry name" value="ATPase_P-typ_cyto_dom_N"/>
</dbReference>
<dbReference type="InterPro" id="IPR023298">
    <property type="entry name" value="ATPase_P-typ_TM_dom_sf"/>
</dbReference>
<evidence type="ECO:0000256" key="5">
    <source>
        <dbReference type="ARBA" id="ARBA00022741"/>
    </source>
</evidence>
<dbReference type="PROSITE" id="PS50846">
    <property type="entry name" value="HMA_2"/>
    <property type="match status" value="1"/>
</dbReference>
<dbReference type="InterPro" id="IPR001757">
    <property type="entry name" value="P_typ_ATPase"/>
</dbReference>
<dbReference type="NCBIfam" id="TIGR01511">
    <property type="entry name" value="ATPase-IB1_Cu"/>
    <property type="match status" value="1"/>
</dbReference>
<keyword evidence="10" id="KW-1003">Cell membrane</keyword>
<comment type="similarity">
    <text evidence="2 10">Belongs to the cation transport ATPase (P-type) (TC 3.A.3) family. Type IB subfamily.</text>
</comment>
<sequence length="742" mass="76455">MSTAVFDLEGMTCASCATRIERKLNKLDGVEASVNFATETVEVHHPDEVTTGELAEVVAAAGYRAVEQDAHGHNHSDHSAGATGLRRRLIVSAILSGPVVVLAMVPAWQFDYWQWVSLALATPVVVWGAWPFHRATVAGARHLATSMDTLVSIGITAAYGWSLYALVFGSAGMIGMRHGFELTLARGDASANIYLEVAAGVTTFLIAGRYLESRSTREAGAAMRALAELGAKQATLLVDGPHGPVEKQVATDTLVVDDRFLVRPGEKIATDGEVVSGSSVVDQSVITGESVPVDVAVGDRVIGATVNGGGTITVRATSVGADTQMSQIARLVADAQNGKAGVQRLADAISAYFVPVVLVLAAVTFAAWLIVGGGLTAAITAAVAVLIIACPCALGLATPTALMAGSGRGAQLGILIRGPQVLERTSRIDTVVLDKTGTITTGVMTLADVVAAPGESGDQVLRWAASVESMSEHPIARAIARAGTERLGRLADVVGFENVAGLGVRGTVDGVDVLAGRATWASERGLAAVPEVTRAIDEAEASGATAIVVGWDGAVRGALVVADEVKPSSAAAVADLRRLGLTPVLLTGDNEGAARAVADAVGIDRVIAGVLPQDKVDTVRTLQADGSRVAMIGDGVNDAAALAASDLGLAMGTGTDVAIEASDLTLMSGDLRAAGDAIRLARATLRTIRANLFWAFGYNVAALPLAAFGLLNPMFAGAAMAFSSVFVVLNSLRLRRFRVKTR</sequence>